<evidence type="ECO:0000313" key="1">
    <source>
        <dbReference type="EMBL" id="PPQ29604.1"/>
    </source>
</evidence>
<organism evidence="1 2">
    <name type="scientific">Rhodoblastus sphagnicola</name>
    <dbReference type="NCBI Taxonomy" id="333368"/>
    <lineage>
        <taxon>Bacteria</taxon>
        <taxon>Pseudomonadati</taxon>
        <taxon>Pseudomonadota</taxon>
        <taxon>Alphaproteobacteria</taxon>
        <taxon>Hyphomicrobiales</taxon>
        <taxon>Rhodoblastaceae</taxon>
        <taxon>Rhodoblastus</taxon>
    </lineage>
</organism>
<reference evidence="1 2" key="1">
    <citation type="journal article" date="2018" name="Arch. Microbiol.">
        <title>New insights into the metabolic potential of the phototrophic purple bacterium Rhodopila globiformis DSM 161(T) from its draft genome sequence and evidence for a vanadium-dependent nitrogenase.</title>
        <authorList>
            <person name="Imhoff J.F."/>
            <person name="Rahn T."/>
            <person name="Kunzel S."/>
            <person name="Neulinger S.C."/>
        </authorList>
    </citation>
    <scope>NUCLEOTIDE SEQUENCE [LARGE SCALE GENOMIC DNA]</scope>
    <source>
        <strain evidence="1 2">DSM 16996</strain>
    </source>
</reference>
<evidence type="ECO:0000313" key="2">
    <source>
        <dbReference type="Proteomes" id="UP000239089"/>
    </source>
</evidence>
<accession>A0A2S6N4R9</accession>
<dbReference type="AlphaFoldDB" id="A0A2S6N4R9"/>
<dbReference type="EMBL" id="NHSJ01000089">
    <property type="protein sequence ID" value="PPQ29604.1"/>
    <property type="molecule type" value="Genomic_DNA"/>
</dbReference>
<dbReference type="Pfam" id="PF12917">
    <property type="entry name" value="YfbR-like"/>
    <property type="match status" value="1"/>
</dbReference>
<dbReference type="OrthoDB" id="9794481at2"/>
<keyword evidence="2" id="KW-1185">Reference proteome</keyword>
<dbReference type="RefSeq" id="WP_104508643.1">
    <property type="nucleotide sequence ID" value="NZ_JACIGC010000015.1"/>
</dbReference>
<comment type="caution">
    <text evidence="1">The sequence shown here is derived from an EMBL/GenBank/DDBJ whole genome shotgun (WGS) entry which is preliminary data.</text>
</comment>
<name>A0A2S6N4R9_9HYPH</name>
<gene>
    <name evidence="1" type="ORF">CCR94_14865</name>
</gene>
<keyword evidence="1" id="KW-0378">Hydrolase</keyword>
<protein>
    <submittedName>
        <fullName evidence="1">Hydrolase</fullName>
    </submittedName>
</protein>
<proteinExistence type="predicted"/>
<sequence>MLSGRRLDILNPSPLDVEIEDIAHGLARVARWNGQTRGGEIFSVAQHSVAVAEILAVLDPGAPARWLMFALLHDAPEYVIGDMITPFKAALGGVYKEVESRLEQAILQRFSLKPEPPAALTKLTKRADRISAYFEATLYAGFDEGEAKSLFEQPDFAFERVAPLFAPRKPEAAHAEFLRKFAEIEGRL</sequence>
<dbReference type="Gene3D" id="1.10.3210.10">
    <property type="entry name" value="Hypothetical protein af1432"/>
    <property type="match status" value="1"/>
</dbReference>
<dbReference type="SUPFAM" id="SSF109604">
    <property type="entry name" value="HD-domain/PDEase-like"/>
    <property type="match status" value="1"/>
</dbReference>
<dbReference type="Proteomes" id="UP000239089">
    <property type="component" value="Unassembled WGS sequence"/>
</dbReference>
<dbReference type="GO" id="GO:0016787">
    <property type="term" value="F:hydrolase activity"/>
    <property type="evidence" value="ECO:0007669"/>
    <property type="project" value="UniProtKB-KW"/>
</dbReference>